<feature type="region of interest" description="Disordered" evidence="7">
    <location>
        <begin position="205"/>
        <end position="232"/>
    </location>
</feature>
<dbReference type="PANTHER" id="PTHR30433">
    <property type="entry name" value="CHEMOTAXIS PROTEIN MOTA"/>
    <property type="match status" value="1"/>
</dbReference>
<dbReference type="GO" id="GO:0015031">
    <property type="term" value="P:protein transport"/>
    <property type="evidence" value="ECO:0007669"/>
    <property type="project" value="UniProtKB-KW"/>
</dbReference>
<keyword evidence="6" id="KW-0653">Protein transport</keyword>
<evidence type="ECO:0000256" key="7">
    <source>
        <dbReference type="SAM" id="MobiDB-lite"/>
    </source>
</evidence>
<keyword evidence="6" id="KW-0813">Transport</keyword>
<feature type="transmembrane region" description="Helical" evidence="8">
    <location>
        <begin position="124"/>
        <end position="144"/>
    </location>
</feature>
<protein>
    <recommendedName>
        <fullName evidence="9">MotA/TolQ/ExbB proton channel domain-containing protein</fullName>
    </recommendedName>
</protein>
<evidence type="ECO:0000256" key="2">
    <source>
        <dbReference type="ARBA" id="ARBA00022475"/>
    </source>
</evidence>
<dbReference type="GO" id="GO:0006935">
    <property type="term" value="P:chemotaxis"/>
    <property type="evidence" value="ECO:0007669"/>
    <property type="project" value="InterPro"/>
</dbReference>
<dbReference type="AlphaFoldDB" id="A0A3T1CL00"/>
<proteinExistence type="inferred from homology"/>
<dbReference type="GO" id="GO:0005886">
    <property type="term" value="C:plasma membrane"/>
    <property type="evidence" value="ECO:0007669"/>
    <property type="project" value="UniProtKB-SubCell"/>
</dbReference>
<evidence type="ECO:0000256" key="6">
    <source>
        <dbReference type="RuleBase" id="RU004057"/>
    </source>
</evidence>
<dbReference type="Pfam" id="PF01618">
    <property type="entry name" value="MotA_ExbB"/>
    <property type="match status" value="1"/>
</dbReference>
<dbReference type="Proteomes" id="UP000290057">
    <property type="component" value="Chromosome"/>
</dbReference>
<evidence type="ECO:0000256" key="3">
    <source>
        <dbReference type="ARBA" id="ARBA00022692"/>
    </source>
</evidence>
<dbReference type="GO" id="GO:0071978">
    <property type="term" value="P:bacterial-type flagellum-dependent swarming motility"/>
    <property type="evidence" value="ECO:0007669"/>
    <property type="project" value="InterPro"/>
</dbReference>
<keyword evidence="11" id="KW-1185">Reference proteome</keyword>
<evidence type="ECO:0000259" key="9">
    <source>
        <dbReference type="Pfam" id="PF01618"/>
    </source>
</evidence>
<feature type="domain" description="MotA/TolQ/ExbB proton channel" evidence="9">
    <location>
        <begin position="88"/>
        <end position="191"/>
    </location>
</feature>
<sequence>MLENWFDPEAIAIVLCGTLAATMLRCGLADSRIALVALRRLFGARFDPAKAKAELALQVREIADDGFLRAEPRHFGDPEFDRLSDLIITQRSIQSLHGAHRTFAAARLAHAQTATRVFESAAELAPVFGLAGTLVALAQAPAGAPQGGGLVGAIAMAVVTTLYGLIAANFIFAPLGNAIARKSRREESDREEVLAWLEDSVRRADVARPRPAADTPSIEEVQADAEAEPAAA</sequence>
<evidence type="ECO:0000313" key="11">
    <source>
        <dbReference type="Proteomes" id="UP000290057"/>
    </source>
</evidence>
<keyword evidence="5 8" id="KW-0472">Membrane</keyword>
<dbReference type="InterPro" id="IPR047055">
    <property type="entry name" value="MotA-like"/>
</dbReference>
<feature type="transmembrane region" description="Helical" evidence="8">
    <location>
        <begin position="12"/>
        <end position="35"/>
    </location>
</feature>
<accession>A0A3T1CL00</accession>
<dbReference type="EMBL" id="AP019389">
    <property type="protein sequence ID" value="BBI21669.1"/>
    <property type="molecule type" value="Genomic_DNA"/>
</dbReference>
<name>A0A3T1CL00_9SPHN</name>
<comment type="subcellular location">
    <subcellularLocation>
        <location evidence="1">Cell membrane</location>
        <topology evidence="1">Multi-pass membrane protein</topology>
    </subcellularLocation>
    <subcellularLocation>
        <location evidence="6">Membrane</location>
        <topology evidence="6">Multi-pass membrane protein</topology>
    </subcellularLocation>
</comment>
<organism evidence="10 11">
    <name type="scientific">Qipengyuania flava</name>
    <dbReference type="NCBI Taxonomy" id="192812"/>
    <lineage>
        <taxon>Bacteria</taxon>
        <taxon>Pseudomonadati</taxon>
        <taxon>Pseudomonadota</taxon>
        <taxon>Alphaproteobacteria</taxon>
        <taxon>Sphingomonadales</taxon>
        <taxon>Erythrobacteraceae</taxon>
        <taxon>Qipengyuania</taxon>
    </lineage>
</organism>
<gene>
    <name evidence="10" type="ORF">EKJ_25160</name>
</gene>
<evidence type="ECO:0000256" key="5">
    <source>
        <dbReference type="ARBA" id="ARBA00023136"/>
    </source>
</evidence>
<evidence type="ECO:0000256" key="4">
    <source>
        <dbReference type="ARBA" id="ARBA00022989"/>
    </source>
</evidence>
<dbReference type="InterPro" id="IPR002898">
    <property type="entry name" value="MotA_ExbB_proton_chnl"/>
</dbReference>
<evidence type="ECO:0000313" key="10">
    <source>
        <dbReference type="EMBL" id="BBI21669.1"/>
    </source>
</evidence>
<evidence type="ECO:0000256" key="1">
    <source>
        <dbReference type="ARBA" id="ARBA00004651"/>
    </source>
</evidence>
<keyword evidence="2" id="KW-1003">Cell membrane</keyword>
<comment type="similarity">
    <text evidence="6">Belongs to the exbB/tolQ family.</text>
</comment>
<keyword evidence="4 8" id="KW-1133">Transmembrane helix</keyword>
<keyword evidence="3 8" id="KW-0812">Transmembrane</keyword>
<feature type="transmembrane region" description="Helical" evidence="8">
    <location>
        <begin position="150"/>
        <end position="175"/>
    </location>
</feature>
<dbReference type="RefSeq" id="WP_130587085.1">
    <property type="nucleotide sequence ID" value="NZ_AP019389.1"/>
</dbReference>
<reference evidence="10 11" key="1">
    <citation type="submission" date="2019-01" db="EMBL/GenBank/DDBJ databases">
        <title>Complete genome sequence of Erythrobacter flavus KJ5.</title>
        <authorList>
            <person name="Kanesaki Y."/>
            <person name="Brotosudarmo T."/>
            <person name="Moriuchi R."/>
            <person name="Awai K."/>
        </authorList>
    </citation>
    <scope>NUCLEOTIDE SEQUENCE [LARGE SCALE GENOMIC DNA]</scope>
    <source>
        <strain evidence="10 11">KJ5</strain>
    </source>
</reference>
<evidence type="ECO:0000256" key="8">
    <source>
        <dbReference type="SAM" id="Phobius"/>
    </source>
</evidence>
<feature type="compositionally biased region" description="Acidic residues" evidence="7">
    <location>
        <begin position="221"/>
        <end position="232"/>
    </location>
</feature>